<proteinExistence type="predicted"/>
<name>A0AA35ZTV5_LACSI</name>
<evidence type="ECO:0000313" key="2">
    <source>
        <dbReference type="EMBL" id="CAI9298808.1"/>
    </source>
</evidence>
<feature type="compositionally biased region" description="Pro residues" evidence="1">
    <location>
        <begin position="18"/>
        <end position="46"/>
    </location>
</feature>
<sequence length="110" mass="12189">MALDDDDTNDMVIDDTPPNSPGNNHPPYPPLSSIPPPPSHPPPHTPSSPSDTGDQSNINDYEGFLDVRFMPQVVVPDVPLNVIYLDSYFEEEVPQEINRAIELDNDQINP</sequence>
<dbReference type="Proteomes" id="UP001177003">
    <property type="component" value="Chromosome 8"/>
</dbReference>
<accession>A0AA35ZTV5</accession>
<evidence type="ECO:0000313" key="3">
    <source>
        <dbReference type="Proteomes" id="UP001177003"/>
    </source>
</evidence>
<dbReference type="AlphaFoldDB" id="A0AA35ZTV5"/>
<feature type="region of interest" description="Disordered" evidence="1">
    <location>
        <begin position="1"/>
        <end position="60"/>
    </location>
</feature>
<reference evidence="2" key="1">
    <citation type="submission" date="2023-04" db="EMBL/GenBank/DDBJ databases">
        <authorList>
            <person name="Vijverberg K."/>
            <person name="Xiong W."/>
            <person name="Schranz E."/>
        </authorList>
    </citation>
    <scope>NUCLEOTIDE SEQUENCE</scope>
</reference>
<evidence type="ECO:0000256" key="1">
    <source>
        <dbReference type="SAM" id="MobiDB-lite"/>
    </source>
</evidence>
<feature type="compositionally biased region" description="Acidic residues" evidence="1">
    <location>
        <begin position="1"/>
        <end position="13"/>
    </location>
</feature>
<dbReference type="EMBL" id="OX465084">
    <property type="protein sequence ID" value="CAI9298808.1"/>
    <property type="molecule type" value="Genomic_DNA"/>
</dbReference>
<protein>
    <submittedName>
        <fullName evidence="2">Uncharacterized protein</fullName>
    </submittedName>
</protein>
<keyword evidence="3" id="KW-1185">Reference proteome</keyword>
<organism evidence="2 3">
    <name type="scientific">Lactuca saligna</name>
    <name type="common">Willowleaf lettuce</name>
    <dbReference type="NCBI Taxonomy" id="75948"/>
    <lineage>
        <taxon>Eukaryota</taxon>
        <taxon>Viridiplantae</taxon>
        <taxon>Streptophyta</taxon>
        <taxon>Embryophyta</taxon>
        <taxon>Tracheophyta</taxon>
        <taxon>Spermatophyta</taxon>
        <taxon>Magnoliopsida</taxon>
        <taxon>eudicotyledons</taxon>
        <taxon>Gunneridae</taxon>
        <taxon>Pentapetalae</taxon>
        <taxon>asterids</taxon>
        <taxon>campanulids</taxon>
        <taxon>Asterales</taxon>
        <taxon>Asteraceae</taxon>
        <taxon>Cichorioideae</taxon>
        <taxon>Cichorieae</taxon>
        <taxon>Lactucinae</taxon>
        <taxon>Lactuca</taxon>
    </lineage>
</organism>
<gene>
    <name evidence="2" type="ORF">LSALG_LOCUS37551</name>
</gene>